<sequence length="560" mass="63039">MFKEELIKTLQQIQEKYEEEVNQVLDNLEGASKEHVTFSDLSVKSLYSPKDIAEIDFMEDICFPGQYPYTRGLFPAGYLSRGLHIRQVTGLGTAEETNERWKFLLSNGANALSVVPDDGSGNRADSDDPRVQGLVGKGGVALDTLYDYQTLFEEIDMRKYPVHLITTNAFALACYLTIAEERDIDFKELRGSMSNWIRPETECLDIIEYCTRNVPLFNAGYLDMRNVREGGCTAVQEIAFGVASAMAGCDALIERGLDIDDFLHRITWFVNSGPDFFEEAAKFRAMRKVWAKIFRERYGAKEPRSLMCRMHCQTYAPTLTKQQPFNNLIRSTIYSMAAILGGVQSLHVNSFDEALAIPTEFSASLSVRTQQIIDSETGITKAVDPLGGSYFVEWLTKNLEQAAIDTIDNIQSKGGAFKAWDWMCGEIRDAALKNQRDVDSGKKLLVGVNTLVDPDDIQMKALETLQKHADFEALFEYDPSVAEKQIKRLQKVRRERDNNKLEIAKNRLLLSLKERKNMVPPLTDAVKCGLTRGEFAQIKAEAFNQPGEGPYVCNPPFVLA</sequence>
<dbReference type="InterPro" id="IPR006099">
    <property type="entry name" value="MeMalonylCoA_mutase_a/b_cat"/>
</dbReference>
<keyword evidence="2" id="KW-0175">Coiled coil</keyword>
<dbReference type="NCBIfam" id="TIGR00641">
    <property type="entry name" value="acid_CoA_mut_N"/>
    <property type="match status" value="1"/>
</dbReference>
<organism evidence="4 5">
    <name type="scientific">Candidatus Desulfacyla euxinica</name>
    <dbReference type="NCBI Taxonomy" id="2841693"/>
    <lineage>
        <taxon>Bacteria</taxon>
        <taxon>Deltaproteobacteria</taxon>
        <taxon>Candidatus Desulfacyla</taxon>
    </lineage>
</organism>
<dbReference type="InterPro" id="IPR016176">
    <property type="entry name" value="Cbl-dep_enz_cat"/>
</dbReference>
<gene>
    <name evidence="4" type="ORF">H8E19_09180</name>
</gene>
<dbReference type="PANTHER" id="PTHR48101">
    <property type="entry name" value="METHYLMALONYL-COA MUTASE, MITOCHONDRIAL-RELATED"/>
    <property type="match status" value="1"/>
</dbReference>
<evidence type="ECO:0000256" key="2">
    <source>
        <dbReference type="SAM" id="Coils"/>
    </source>
</evidence>
<accession>A0A8J6N009</accession>
<feature type="coiled-coil region" evidence="2">
    <location>
        <begin position="3"/>
        <end position="34"/>
    </location>
</feature>
<dbReference type="Proteomes" id="UP000650524">
    <property type="component" value="Unassembled WGS sequence"/>
</dbReference>
<feature type="domain" description="Methylmalonyl-CoA mutase alpha/beta chain catalytic" evidence="3">
    <location>
        <begin position="37"/>
        <end position="543"/>
    </location>
</feature>
<dbReference type="InterPro" id="IPR006098">
    <property type="entry name" value="MMCoA_mutase_a_cat"/>
</dbReference>
<dbReference type="Gene3D" id="3.20.20.240">
    <property type="entry name" value="Methylmalonyl-CoA mutase"/>
    <property type="match status" value="1"/>
</dbReference>
<keyword evidence="1" id="KW-0413">Isomerase</keyword>
<comment type="caution">
    <text evidence="4">The sequence shown here is derived from an EMBL/GenBank/DDBJ whole genome shotgun (WGS) entry which is preliminary data.</text>
</comment>
<dbReference type="SUPFAM" id="SSF51703">
    <property type="entry name" value="Cobalamin (vitamin B12)-dependent enzymes"/>
    <property type="match status" value="1"/>
</dbReference>
<reference evidence="4 5" key="1">
    <citation type="submission" date="2020-08" db="EMBL/GenBank/DDBJ databases">
        <title>Bridging the membrane lipid divide: bacteria of the FCB group superphylum have the potential to synthesize archaeal ether lipids.</title>
        <authorList>
            <person name="Villanueva L."/>
            <person name="Von Meijenfeldt F.A.B."/>
            <person name="Westbye A.B."/>
            <person name="Yadav S."/>
            <person name="Hopmans E.C."/>
            <person name="Dutilh B.E."/>
            <person name="Sinninghe Damste J.S."/>
        </authorList>
    </citation>
    <scope>NUCLEOTIDE SEQUENCE [LARGE SCALE GENOMIC DNA]</scope>
    <source>
        <strain evidence="4">NIOZ-UU27</strain>
    </source>
</reference>
<dbReference type="EMBL" id="JACNJD010000217">
    <property type="protein sequence ID" value="MBC8177566.1"/>
    <property type="molecule type" value="Genomic_DNA"/>
</dbReference>
<evidence type="ECO:0000259" key="3">
    <source>
        <dbReference type="Pfam" id="PF01642"/>
    </source>
</evidence>
<proteinExistence type="predicted"/>
<dbReference type="PANTHER" id="PTHR48101:SF1">
    <property type="entry name" value="METHYLMALONYL-COA MUTASE, LARGE SUBUNIT"/>
    <property type="match status" value="1"/>
</dbReference>
<protein>
    <submittedName>
        <fullName evidence="4">Methylmalonyl-CoA mutase</fullName>
    </submittedName>
</protein>
<dbReference type="GO" id="GO:0031419">
    <property type="term" value="F:cobalamin binding"/>
    <property type="evidence" value="ECO:0007669"/>
    <property type="project" value="InterPro"/>
</dbReference>
<evidence type="ECO:0000313" key="4">
    <source>
        <dbReference type="EMBL" id="MBC8177566.1"/>
    </source>
</evidence>
<name>A0A8J6N009_9DELT</name>
<dbReference type="Pfam" id="PF01642">
    <property type="entry name" value="MM_CoA_mutase"/>
    <property type="match status" value="1"/>
</dbReference>
<evidence type="ECO:0000256" key="1">
    <source>
        <dbReference type="ARBA" id="ARBA00023235"/>
    </source>
</evidence>
<evidence type="ECO:0000313" key="5">
    <source>
        <dbReference type="Proteomes" id="UP000650524"/>
    </source>
</evidence>
<dbReference type="GO" id="GO:0004494">
    <property type="term" value="F:methylmalonyl-CoA mutase activity"/>
    <property type="evidence" value="ECO:0007669"/>
    <property type="project" value="InterPro"/>
</dbReference>
<dbReference type="AlphaFoldDB" id="A0A8J6N009"/>